<dbReference type="EMBL" id="CAUJNA010002554">
    <property type="protein sequence ID" value="CAJ1393375.1"/>
    <property type="molecule type" value="Genomic_DNA"/>
</dbReference>
<feature type="domain" description="N-acetyltransferase ESCO acetyl-transferase" evidence="1">
    <location>
        <begin position="191"/>
        <end position="244"/>
    </location>
</feature>
<dbReference type="Proteomes" id="UP001178507">
    <property type="component" value="Unassembled WGS sequence"/>
</dbReference>
<name>A0AA36IUY2_9DINO</name>
<accession>A0AA36IUY2</accession>
<dbReference type="Pfam" id="PF13880">
    <property type="entry name" value="Acetyltransf_13"/>
    <property type="match status" value="1"/>
</dbReference>
<protein>
    <recommendedName>
        <fullName evidence="1">N-acetyltransferase ESCO acetyl-transferase domain-containing protein</fullName>
    </recommendedName>
</protein>
<comment type="caution">
    <text evidence="2">The sequence shown here is derived from an EMBL/GenBank/DDBJ whole genome shotgun (WGS) entry which is preliminary data.</text>
</comment>
<sequence length="261" mass="28329">MLATSCRKKTRPVKTALKREAGAQTKVQSLLAVARSCRDCGQRLSPLEDALHQCSVSLEWPFPAESLSSDGCRVVRLGPSALRGAAGVRLVELWEKIRDTELSHALELPSAERLANHSAWLLLALRGKEVLALLSAERVPASWAAISPESASRTALTCDKQKSIAAPLQPHSEGAVADHEARTPPRRAGFALGVAVVWVRRRERRRGLATALVDCARRISGGAVAFSQPTELGFAFASAYTRHRGSTSLPLVYEPDWEPRS</sequence>
<evidence type="ECO:0000313" key="3">
    <source>
        <dbReference type="Proteomes" id="UP001178507"/>
    </source>
</evidence>
<dbReference type="InterPro" id="IPR028009">
    <property type="entry name" value="ESCO_Acetyltransf_dom"/>
</dbReference>
<dbReference type="AlphaFoldDB" id="A0AA36IUY2"/>
<organism evidence="2 3">
    <name type="scientific">Effrenium voratum</name>
    <dbReference type="NCBI Taxonomy" id="2562239"/>
    <lineage>
        <taxon>Eukaryota</taxon>
        <taxon>Sar</taxon>
        <taxon>Alveolata</taxon>
        <taxon>Dinophyceae</taxon>
        <taxon>Suessiales</taxon>
        <taxon>Symbiodiniaceae</taxon>
        <taxon>Effrenium</taxon>
    </lineage>
</organism>
<keyword evidence="3" id="KW-1185">Reference proteome</keyword>
<gene>
    <name evidence="2" type="ORF">EVOR1521_LOCUS18254</name>
</gene>
<reference evidence="2" key="1">
    <citation type="submission" date="2023-08" db="EMBL/GenBank/DDBJ databases">
        <authorList>
            <person name="Chen Y."/>
            <person name="Shah S."/>
            <person name="Dougan E. K."/>
            <person name="Thang M."/>
            <person name="Chan C."/>
        </authorList>
    </citation>
    <scope>NUCLEOTIDE SEQUENCE</scope>
</reference>
<evidence type="ECO:0000313" key="2">
    <source>
        <dbReference type="EMBL" id="CAJ1393375.1"/>
    </source>
</evidence>
<proteinExistence type="predicted"/>
<evidence type="ECO:0000259" key="1">
    <source>
        <dbReference type="Pfam" id="PF13880"/>
    </source>
</evidence>